<keyword evidence="2" id="KW-0808">Transferase</keyword>
<dbReference type="OrthoDB" id="1178186at2"/>
<evidence type="ECO:0000313" key="3">
    <source>
        <dbReference type="Proteomes" id="UP000295292"/>
    </source>
</evidence>
<evidence type="ECO:0000313" key="2">
    <source>
        <dbReference type="EMBL" id="TDQ77880.1"/>
    </source>
</evidence>
<dbReference type="EMBL" id="SNYV01000013">
    <property type="protein sequence ID" value="TDQ77880.1"/>
    <property type="molecule type" value="Genomic_DNA"/>
</dbReference>
<sequence length="243" mass="27867">MTTALIFHPVIKEYWDAQFSGTIIYKRDNFRITLREDLEHDERMMTLEFQDGGNHIVVDNDVWTEINNGWLDHIDFDDIIQLLNTRGIKLHGADCLFYFSEDSELALKEWKVVPEVRALREEDATLFTKFESAATTQDLEGASVSLQHWMVFGAFEGDKLVAVASMYPWDDDFKIADLGVLTLTEFRGKGYAHRVVNALCKAALLAGYHPQYRCQLENYSSTALAKRLGMNLFAKWNIISQGE</sequence>
<proteinExistence type="predicted"/>
<keyword evidence="3" id="KW-1185">Reference proteome</keyword>
<protein>
    <submittedName>
        <fullName evidence="2">GNAT acetyltransferase-like protein</fullName>
    </submittedName>
</protein>
<dbReference type="AlphaFoldDB" id="A0A4R6WJH1"/>
<accession>A0A4R6WJH1</accession>
<dbReference type="PROSITE" id="PS51186">
    <property type="entry name" value="GNAT"/>
    <property type="match status" value="1"/>
</dbReference>
<dbReference type="Pfam" id="PF00583">
    <property type="entry name" value="Acetyltransf_1"/>
    <property type="match status" value="1"/>
</dbReference>
<dbReference type="CDD" id="cd04301">
    <property type="entry name" value="NAT_SF"/>
    <property type="match status" value="1"/>
</dbReference>
<name>A0A4R6WJH1_9SPHI</name>
<dbReference type="Gene3D" id="3.40.630.30">
    <property type="match status" value="1"/>
</dbReference>
<dbReference type="Proteomes" id="UP000295292">
    <property type="component" value="Unassembled WGS sequence"/>
</dbReference>
<reference evidence="2 3" key="1">
    <citation type="submission" date="2019-03" db="EMBL/GenBank/DDBJ databases">
        <title>Genomic Encyclopedia of Archaeal and Bacterial Type Strains, Phase II (KMG-II): from individual species to whole genera.</title>
        <authorList>
            <person name="Goeker M."/>
        </authorList>
    </citation>
    <scope>NUCLEOTIDE SEQUENCE [LARGE SCALE GENOMIC DNA]</scope>
    <source>
        <strain evidence="2 3">DSM 28353</strain>
    </source>
</reference>
<organism evidence="2 3">
    <name type="scientific">Sphingobacterium yanglingense</name>
    <dbReference type="NCBI Taxonomy" id="1437280"/>
    <lineage>
        <taxon>Bacteria</taxon>
        <taxon>Pseudomonadati</taxon>
        <taxon>Bacteroidota</taxon>
        <taxon>Sphingobacteriia</taxon>
        <taxon>Sphingobacteriales</taxon>
        <taxon>Sphingobacteriaceae</taxon>
        <taxon>Sphingobacterium</taxon>
    </lineage>
</organism>
<dbReference type="InterPro" id="IPR016181">
    <property type="entry name" value="Acyl_CoA_acyltransferase"/>
</dbReference>
<dbReference type="RefSeq" id="WP_133584153.1">
    <property type="nucleotide sequence ID" value="NZ_SNYV01000013.1"/>
</dbReference>
<evidence type="ECO:0000259" key="1">
    <source>
        <dbReference type="PROSITE" id="PS51186"/>
    </source>
</evidence>
<feature type="domain" description="N-acetyltransferase" evidence="1">
    <location>
        <begin position="114"/>
        <end position="243"/>
    </location>
</feature>
<dbReference type="SUPFAM" id="SSF55729">
    <property type="entry name" value="Acyl-CoA N-acyltransferases (Nat)"/>
    <property type="match status" value="1"/>
</dbReference>
<dbReference type="InterPro" id="IPR000182">
    <property type="entry name" value="GNAT_dom"/>
</dbReference>
<comment type="caution">
    <text evidence="2">The sequence shown here is derived from an EMBL/GenBank/DDBJ whole genome shotgun (WGS) entry which is preliminary data.</text>
</comment>
<gene>
    <name evidence="2" type="ORF">CLV99_1849</name>
</gene>
<dbReference type="GO" id="GO:0016747">
    <property type="term" value="F:acyltransferase activity, transferring groups other than amino-acyl groups"/>
    <property type="evidence" value="ECO:0007669"/>
    <property type="project" value="InterPro"/>
</dbReference>